<evidence type="ECO:0000313" key="3">
    <source>
        <dbReference type="Proteomes" id="UP000001072"/>
    </source>
</evidence>
<name>F4R787_MELLP</name>
<dbReference type="RefSeq" id="XP_007405198.1">
    <property type="nucleotide sequence ID" value="XM_007405136.1"/>
</dbReference>
<feature type="region of interest" description="Disordered" evidence="1">
    <location>
        <begin position="243"/>
        <end position="264"/>
    </location>
</feature>
<accession>F4R787</accession>
<dbReference type="Proteomes" id="UP000001072">
    <property type="component" value="Unassembled WGS sequence"/>
</dbReference>
<dbReference type="KEGG" id="mlr:MELLADRAFT_91129"/>
<protein>
    <submittedName>
        <fullName evidence="2">Uncharacterized protein</fullName>
    </submittedName>
</protein>
<dbReference type="InParanoid" id="F4R787"/>
<dbReference type="AlphaFoldDB" id="F4R787"/>
<evidence type="ECO:0000256" key="1">
    <source>
        <dbReference type="SAM" id="MobiDB-lite"/>
    </source>
</evidence>
<dbReference type="VEuPathDB" id="FungiDB:MELLADRAFT_91129"/>
<dbReference type="GeneID" id="18935794"/>
<reference evidence="3" key="1">
    <citation type="journal article" date="2011" name="Proc. Natl. Acad. Sci. U.S.A.">
        <title>Obligate biotrophy features unraveled by the genomic analysis of rust fungi.</title>
        <authorList>
            <person name="Duplessis S."/>
            <person name="Cuomo C.A."/>
            <person name="Lin Y.-C."/>
            <person name="Aerts A."/>
            <person name="Tisserant E."/>
            <person name="Veneault-Fourrey C."/>
            <person name="Joly D.L."/>
            <person name="Hacquard S."/>
            <person name="Amselem J."/>
            <person name="Cantarel B.L."/>
            <person name="Chiu R."/>
            <person name="Coutinho P.M."/>
            <person name="Feau N."/>
            <person name="Field M."/>
            <person name="Frey P."/>
            <person name="Gelhaye E."/>
            <person name="Goldberg J."/>
            <person name="Grabherr M.G."/>
            <person name="Kodira C.D."/>
            <person name="Kohler A."/>
            <person name="Kuees U."/>
            <person name="Lindquist E.A."/>
            <person name="Lucas S.M."/>
            <person name="Mago R."/>
            <person name="Mauceli E."/>
            <person name="Morin E."/>
            <person name="Murat C."/>
            <person name="Pangilinan J.L."/>
            <person name="Park R."/>
            <person name="Pearson M."/>
            <person name="Quesneville H."/>
            <person name="Rouhier N."/>
            <person name="Sakthikumar S."/>
            <person name="Salamov A.A."/>
            <person name="Schmutz J."/>
            <person name="Selles B."/>
            <person name="Shapiro H."/>
            <person name="Tanguay P."/>
            <person name="Tuskan G.A."/>
            <person name="Henrissat B."/>
            <person name="Van de Peer Y."/>
            <person name="Rouze P."/>
            <person name="Ellis J.G."/>
            <person name="Dodds P.N."/>
            <person name="Schein J.E."/>
            <person name="Zhong S."/>
            <person name="Hamelin R.C."/>
            <person name="Grigoriev I.V."/>
            <person name="Szabo L.J."/>
            <person name="Martin F."/>
        </authorList>
    </citation>
    <scope>NUCLEOTIDE SEQUENCE [LARGE SCALE GENOMIC DNA]</scope>
    <source>
        <strain evidence="3">98AG31 / pathotype 3-4-7</strain>
    </source>
</reference>
<dbReference type="EMBL" id="GL883092">
    <property type="protein sequence ID" value="EGG11563.1"/>
    <property type="molecule type" value="Genomic_DNA"/>
</dbReference>
<dbReference type="HOGENOM" id="CLU_095764_0_0_1"/>
<gene>
    <name evidence="2" type="ORF">MELLADRAFT_91129</name>
</gene>
<keyword evidence="3" id="KW-1185">Reference proteome</keyword>
<organism evidence="3">
    <name type="scientific">Melampsora larici-populina (strain 98AG31 / pathotype 3-4-7)</name>
    <name type="common">Poplar leaf rust fungus</name>
    <dbReference type="NCBI Taxonomy" id="747676"/>
    <lineage>
        <taxon>Eukaryota</taxon>
        <taxon>Fungi</taxon>
        <taxon>Dikarya</taxon>
        <taxon>Basidiomycota</taxon>
        <taxon>Pucciniomycotina</taxon>
        <taxon>Pucciniomycetes</taxon>
        <taxon>Pucciniales</taxon>
        <taxon>Melampsoraceae</taxon>
        <taxon>Melampsora</taxon>
    </lineage>
</organism>
<dbReference type="OrthoDB" id="10321759at2759"/>
<sequence length="264" mass="30126">MSYVHTSIFLPKYILESVIDGDTPRIDPETFLSNATPTKLLEVILAFYPHYKFTKNSQKDHELLRLIFVEMVAPRLRNVAIPSQNNTKYIEAPLHSIAFVDQEPDRNVNLAADLELKRTSLFNNHCLPYLKNGKYRRAVGGLETFCKTYKTLNVHELNSIGCALDEASEDLQDCHSDLTEFHTNIESIHLKLHQPGLQSEEEKNLHDRLKIAITTLRSHQIAFNQGAQNVGLITALKNHYRNYPSTSEKQDSDQDSHSNTPQDT</sequence>
<evidence type="ECO:0000313" key="2">
    <source>
        <dbReference type="EMBL" id="EGG11563.1"/>
    </source>
</evidence>
<proteinExistence type="predicted"/>